<dbReference type="GO" id="GO:0005886">
    <property type="term" value="C:plasma membrane"/>
    <property type="evidence" value="ECO:0007669"/>
    <property type="project" value="TreeGrafter"/>
</dbReference>
<dbReference type="GO" id="GO:0005634">
    <property type="term" value="C:nucleus"/>
    <property type="evidence" value="ECO:0007669"/>
    <property type="project" value="TreeGrafter"/>
</dbReference>
<dbReference type="GO" id="GO:0008582">
    <property type="term" value="P:regulation of synaptic assembly at neuromuscular junction"/>
    <property type="evidence" value="ECO:0007669"/>
    <property type="project" value="TreeGrafter"/>
</dbReference>
<dbReference type="PANTHER" id="PTHR45943">
    <property type="entry name" value="E3 UBIQUITIN-PROTEIN LIGASE MYCBP2"/>
    <property type="match status" value="1"/>
</dbReference>
<dbReference type="GO" id="GO:0061630">
    <property type="term" value="F:ubiquitin protein ligase activity"/>
    <property type="evidence" value="ECO:0007669"/>
    <property type="project" value="TreeGrafter"/>
</dbReference>
<sequence>VVQQVCLHDLMWFFVDSLIPSTEEESEGGQEEGVEVKKKEVKKDMEDVPICDHPMSDIIVAGKAAAQLPETFHSVLRTISDVMMLLPMGSAVQQMAVRCYCAQFMQSDHQFLHESHVFSNLSRILSKSEEEPEEGSLDTSM</sequence>
<organism evidence="1 2">
    <name type="scientific">Candidula unifasciata</name>
    <dbReference type="NCBI Taxonomy" id="100452"/>
    <lineage>
        <taxon>Eukaryota</taxon>
        <taxon>Metazoa</taxon>
        <taxon>Spiralia</taxon>
        <taxon>Lophotrochozoa</taxon>
        <taxon>Mollusca</taxon>
        <taxon>Gastropoda</taxon>
        <taxon>Heterobranchia</taxon>
        <taxon>Euthyneura</taxon>
        <taxon>Panpulmonata</taxon>
        <taxon>Eupulmonata</taxon>
        <taxon>Stylommatophora</taxon>
        <taxon>Helicina</taxon>
        <taxon>Helicoidea</taxon>
        <taxon>Geomitridae</taxon>
        <taxon>Candidula</taxon>
    </lineage>
</organism>
<proteinExistence type="predicted"/>
<comment type="caution">
    <text evidence="1">The sequence shown here is derived from an EMBL/GenBank/DDBJ whole genome shotgun (WGS) entry which is preliminary data.</text>
</comment>
<dbReference type="EMBL" id="CAJHNH020007445">
    <property type="protein sequence ID" value="CAG5134649.1"/>
    <property type="molecule type" value="Genomic_DNA"/>
</dbReference>
<feature type="non-terminal residue" evidence="1">
    <location>
        <position position="1"/>
    </location>
</feature>
<gene>
    <name evidence="1" type="ORF">CUNI_LOCUS20207</name>
</gene>
<dbReference type="GO" id="GO:0007411">
    <property type="term" value="P:axon guidance"/>
    <property type="evidence" value="ECO:0007669"/>
    <property type="project" value="TreeGrafter"/>
</dbReference>
<name>A0A8S3ZYU2_9EUPU</name>
<dbReference type="AlphaFoldDB" id="A0A8S3ZYU2"/>
<dbReference type="OrthoDB" id="6050183at2759"/>
<dbReference type="PANTHER" id="PTHR45943:SF1">
    <property type="entry name" value="E3 UBIQUITIN-PROTEIN LIGASE MYCBP2"/>
    <property type="match status" value="1"/>
</dbReference>
<keyword evidence="2" id="KW-1185">Reference proteome</keyword>
<evidence type="ECO:0000313" key="1">
    <source>
        <dbReference type="EMBL" id="CAG5134649.1"/>
    </source>
</evidence>
<protein>
    <submittedName>
        <fullName evidence="1">Uncharacterized protein</fullName>
    </submittedName>
</protein>
<reference evidence="1" key="1">
    <citation type="submission" date="2021-04" db="EMBL/GenBank/DDBJ databases">
        <authorList>
            <consortium name="Molecular Ecology Group"/>
        </authorList>
    </citation>
    <scope>NUCLEOTIDE SEQUENCE</scope>
</reference>
<accession>A0A8S3ZYU2</accession>
<feature type="non-terminal residue" evidence="1">
    <location>
        <position position="141"/>
    </location>
</feature>
<evidence type="ECO:0000313" key="2">
    <source>
        <dbReference type="Proteomes" id="UP000678393"/>
    </source>
</evidence>
<dbReference type="Proteomes" id="UP000678393">
    <property type="component" value="Unassembled WGS sequence"/>
</dbReference>